<proteinExistence type="predicted"/>
<dbReference type="RefSeq" id="XP_060407167.1">
    <property type="nucleotide sequence ID" value="XM_060553217.1"/>
</dbReference>
<feature type="non-terminal residue" evidence="1">
    <location>
        <position position="114"/>
    </location>
</feature>
<accession>A0AAD8PKD9</accession>
<keyword evidence="2" id="KW-1185">Reference proteome</keyword>
<organism evidence="1 2">
    <name type="scientific">Colletotrichum navitas</name>
    <dbReference type="NCBI Taxonomy" id="681940"/>
    <lineage>
        <taxon>Eukaryota</taxon>
        <taxon>Fungi</taxon>
        <taxon>Dikarya</taxon>
        <taxon>Ascomycota</taxon>
        <taxon>Pezizomycotina</taxon>
        <taxon>Sordariomycetes</taxon>
        <taxon>Hypocreomycetidae</taxon>
        <taxon>Glomerellales</taxon>
        <taxon>Glomerellaceae</taxon>
        <taxon>Colletotrichum</taxon>
        <taxon>Colletotrichum graminicola species complex</taxon>
    </lineage>
</organism>
<protein>
    <submittedName>
        <fullName evidence="1">Uncharacterized protein</fullName>
    </submittedName>
</protein>
<gene>
    <name evidence="1" type="ORF">LY79DRAFT_473134</name>
</gene>
<sequence length="114" mass="13486">QDPDGARARGCIFDPVQTGWIPGRCVDKELTEEFINSHQWEWYEDELLTRPTTQDTVLRGFGTRDAFTIDDYHYRHCEYIMKALIRNVIRQPRAIGFKGLHEEHLEHCLDRLIN</sequence>
<name>A0AAD8PKD9_9PEZI</name>
<dbReference type="PANTHER" id="PTHR35896">
    <property type="entry name" value="IG-LIKE DOMAIN-CONTAINING PROTEIN"/>
    <property type="match status" value="1"/>
</dbReference>
<dbReference type="PANTHER" id="PTHR35896:SF3">
    <property type="entry name" value="MAJOR FACILITATOR SUPERFAMILY TRANSPORTER"/>
    <property type="match status" value="1"/>
</dbReference>
<evidence type="ECO:0000313" key="2">
    <source>
        <dbReference type="Proteomes" id="UP001230504"/>
    </source>
</evidence>
<dbReference type="InterPro" id="IPR053008">
    <property type="entry name" value="Phomopsin_biosynth_assoc"/>
</dbReference>
<comment type="caution">
    <text evidence="1">The sequence shown here is derived from an EMBL/GenBank/DDBJ whole genome shotgun (WGS) entry which is preliminary data.</text>
</comment>
<dbReference type="GeneID" id="85437457"/>
<evidence type="ECO:0000313" key="1">
    <source>
        <dbReference type="EMBL" id="KAK1565916.1"/>
    </source>
</evidence>
<dbReference type="AlphaFoldDB" id="A0AAD8PKD9"/>
<dbReference type="Proteomes" id="UP001230504">
    <property type="component" value="Unassembled WGS sequence"/>
</dbReference>
<reference evidence="1" key="1">
    <citation type="submission" date="2021-06" db="EMBL/GenBank/DDBJ databases">
        <title>Comparative genomics, transcriptomics and evolutionary studies reveal genomic signatures of adaptation to plant cell wall in hemibiotrophic fungi.</title>
        <authorList>
            <consortium name="DOE Joint Genome Institute"/>
            <person name="Baroncelli R."/>
            <person name="Diaz J.F."/>
            <person name="Benocci T."/>
            <person name="Peng M."/>
            <person name="Battaglia E."/>
            <person name="Haridas S."/>
            <person name="Andreopoulos W."/>
            <person name="Labutti K."/>
            <person name="Pangilinan J."/>
            <person name="Floch G.L."/>
            <person name="Makela M.R."/>
            <person name="Henrissat B."/>
            <person name="Grigoriev I.V."/>
            <person name="Crouch J.A."/>
            <person name="De Vries R.P."/>
            <person name="Sukno S.A."/>
            <person name="Thon M.R."/>
        </authorList>
    </citation>
    <scope>NUCLEOTIDE SEQUENCE</scope>
    <source>
        <strain evidence="1">CBS 125086</strain>
    </source>
</reference>
<feature type="non-terminal residue" evidence="1">
    <location>
        <position position="1"/>
    </location>
</feature>
<dbReference type="EMBL" id="JAHLJV010000178">
    <property type="protein sequence ID" value="KAK1565916.1"/>
    <property type="molecule type" value="Genomic_DNA"/>
</dbReference>